<sequence length="112" mass="13203">MPKRSGRPNLSAAVGGTGRQQWQHTPTEQQRSGDECGAVMASSAQNFRCGHVGLRVATVQWSWCNRRKRRRWRRRTVGTARGKHRRHSFQFELIFARKLTRYRFELEEMKVF</sequence>
<feature type="region of interest" description="Disordered" evidence="1">
    <location>
        <begin position="1"/>
        <end position="37"/>
    </location>
</feature>
<protein>
    <submittedName>
        <fullName evidence="2">(northern house mosquito) hypothetical protein</fullName>
    </submittedName>
</protein>
<accession>A0A8D8DRQ2</accession>
<organism evidence="2">
    <name type="scientific">Culex pipiens</name>
    <name type="common">House mosquito</name>
    <dbReference type="NCBI Taxonomy" id="7175"/>
    <lineage>
        <taxon>Eukaryota</taxon>
        <taxon>Metazoa</taxon>
        <taxon>Ecdysozoa</taxon>
        <taxon>Arthropoda</taxon>
        <taxon>Hexapoda</taxon>
        <taxon>Insecta</taxon>
        <taxon>Pterygota</taxon>
        <taxon>Neoptera</taxon>
        <taxon>Endopterygota</taxon>
        <taxon>Diptera</taxon>
        <taxon>Nematocera</taxon>
        <taxon>Culicoidea</taxon>
        <taxon>Culicidae</taxon>
        <taxon>Culicinae</taxon>
        <taxon>Culicini</taxon>
        <taxon>Culex</taxon>
        <taxon>Culex</taxon>
    </lineage>
</organism>
<dbReference type="AlphaFoldDB" id="A0A8D8DRQ2"/>
<reference evidence="2" key="1">
    <citation type="submission" date="2021-05" db="EMBL/GenBank/DDBJ databases">
        <authorList>
            <person name="Alioto T."/>
            <person name="Alioto T."/>
            <person name="Gomez Garrido J."/>
        </authorList>
    </citation>
    <scope>NUCLEOTIDE SEQUENCE</scope>
</reference>
<proteinExistence type="predicted"/>
<dbReference type="EMBL" id="HBUE01279315">
    <property type="protein sequence ID" value="CAG6568212.1"/>
    <property type="molecule type" value="Transcribed_RNA"/>
</dbReference>
<evidence type="ECO:0000313" key="2">
    <source>
        <dbReference type="EMBL" id="CAG6516713.1"/>
    </source>
</evidence>
<feature type="compositionally biased region" description="Polar residues" evidence="1">
    <location>
        <begin position="19"/>
        <end position="30"/>
    </location>
</feature>
<dbReference type="EMBL" id="HBUE01173847">
    <property type="protein sequence ID" value="CAG6516713.1"/>
    <property type="molecule type" value="Transcribed_RNA"/>
</dbReference>
<name>A0A8D8DRQ2_CULPI</name>
<evidence type="ECO:0000256" key="1">
    <source>
        <dbReference type="SAM" id="MobiDB-lite"/>
    </source>
</evidence>